<sequence length="156" mass="18375">MISNNFYYYALLFTSVFFMLLFFVFFVLFIYKELGGVKIGRDSFLFFDYMLFGTGWKANIPALSVFFITFLSVVQDYILNSDFKAIRANVIGILAAFLLFIHCRYLSGVHYNNDGKIKFLKEFFFGGGVKLHFVVLWLSRLLYIAFFILHYYKDGY</sequence>
<feature type="transmembrane region" description="Helical" evidence="1">
    <location>
        <begin position="60"/>
        <end position="79"/>
    </location>
</feature>
<keyword evidence="1" id="KW-0812">Transmembrane</keyword>
<keyword evidence="3" id="KW-1185">Reference proteome</keyword>
<dbReference type="OrthoDB" id="6638638at2"/>
<feature type="transmembrane region" description="Helical" evidence="1">
    <location>
        <begin position="128"/>
        <end position="152"/>
    </location>
</feature>
<evidence type="ECO:0000256" key="1">
    <source>
        <dbReference type="SAM" id="Phobius"/>
    </source>
</evidence>
<name>A0A084ZHI9_9ENTR</name>
<keyword evidence="1" id="KW-1133">Transmembrane helix</keyword>
<comment type="caution">
    <text evidence="2">The sequence shown here is derived from an EMBL/GenBank/DDBJ whole genome shotgun (WGS) entry which is preliminary data.</text>
</comment>
<feature type="transmembrane region" description="Helical" evidence="1">
    <location>
        <begin position="6"/>
        <end position="31"/>
    </location>
</feature>
<feature type="transmembrane region" description="Helical" evidence="1">
    <location>
        <begin position="85"/>
        <end position="107"/>
    </location>
</feature>
<gene>
    <name evidence="2" type="ORF">GTGU_04662</name>
</gene>
<protein>
    <submittedName>
        <fullName evidence="2">Uncharacterized protein</fullName>
    </submittedName>
</protein>
<dbReference type="RefSeq" id="WP_038163293.1">
    <property type="nucleotide sequence ID" value="NZ_JMTB01000139.1"/>
</dbReference>
<dbReference type="EMBL" id="JMTB01000139">
    <property type="protein sequence ID" value="KFB96933.1"/>
    <property type="molecule type" value="Genomic_DNA"/>
</dbReference>
<dbReference type="eggNOG" id="ENOG5032R2V">
    <property type="taxonomic scope" value="Bacteria"/>
</dbReference>
<keyword evidence="1" id="KW-0472">Membrane</keyword>
<organism evidence="2 3">
    <name type="scientific">Trabulsiella guamensis ATCC 49490</name>
    <dbReference type="NCBI Taxonomy" id="1005994"/>
    <lineage>
        <taxon>Bacteria</taxon>
        <taxon>Pseudomonadati</taxon>
        <taxon>Pseudomonadota</taxon>
        <taxon>Gammaproteobacteria</taxon>
        <taxon>Enterobacterales</taxon>
        <taxon>Enterobacteriaceae</taxon>
        <taxon>Trabulsiella</taxon>
    </lineage>
</organism>
<evidence type="ECO:0000313" key="2">
    <source>
        <dbReference type="EMBL" id="KFB96933.1"/>
    </source>
</evidence>
<proteinExistence type="predicted"/>
<reference evidence="3" key="1">
    <citation type="submission" date="2014-05" db="EMBL/GenBank/DDBJ databases">
        <title>ATOL: Assembling a taxonomically balanced genome-scale reconstruction of the evolutionary history of the Enterobacteriaceae.</title>
        <authorList>
            <person name="Plunkett G. III"/>
            <person name="Neeno-Eckwall E.C."/>
            <person name="Glasner J.D."/>
            <person name="Perna N.T."/>
        </authorList>
    </citation>
    <scope>NUCLEOTIDE SEQUENCE [LARGE SCALE GENOMIC DNA]</scope>
    <source>
        <strain evidence="3">ATCC 49490</strain>
    </source>
</reference>
<dbReference type="Proteomes" id="UP000028630">
    <property type="component" value="Unassembled WGS sequence"/>
</dbReference>
<evidence type="ECO:0000313" key="3">
    <source>
        <dbReference type="Proteomes" id="UP000028630"/>
    </source>
</evidence>
<accession>A0A084ZHI9</accession>
<dbReference type="AlphaFoldDB" id="A0A084ZHI9"/>